<evidence type="ECO:0000313" key="3">
    <source>
        <dbReference type="Proteomes" id="UP000009183"/>
    </source>
</evidence>
<dbReference type="Proteomes" id="UP000009183">
    <property type="component" value="Chromosome 16"/>
</dbReference>
<dbReference type="HOGENOM" id="CLU_2350943_0_0_1"/>
<evidence type="ECO:0000313" key="2">
    <source>
        <dbReference type="EMBL" id="CCB61174.1"/>
    </source>
</evidence>
<reference evidence="3" key="1">
    <citation type="journal article" date="2007" name="Nature">
        <title>The grapevine genome sequence suggests ancestral hexaploidization in major angiosperm phyla.</title>
        <authorList>
            <consortium name="The French-Italian Public Consortium for Grapevine Genome Characterization."/>
            <person name="Jaillon O."/>
            <person name="Aury J.-M."/>
            <person name="Noel B."/>
            <person name="Policriti A."/>
            <person name="Clepet C."/>
            <person name="Casagrande A."/>
            <person name="Choisne N."/>
            <person name="Aubourg S."/>
            <person name="Vitulo N."/>
            <person name="Jubin C."/>
            <person name="Vezzi A."/>
            <person name="Legeai F."/>
            <person name="Hugueney P."/>
            <person name="Dasilva C."/>
            <person name="Horner D."/>
            <person name="Mica E."/>
            <person name="Jublot D."/>
            <person name="Poulain J."/>
            <person name="Bruyere C."/>
            <person name="Billault A."/>
            <person name="Segurens B."/>
            <person name="Gouyvenoux M."/>
            <person name="Ugarte E."/>
            <person name="Cattonaro F."/>
            <person name="Anthouard V."/>
            <person name="Vico V."/>
            <person name="Del Fabbro C."/>
            <person name="Alaux M."/>
            <person name="Di Gaspero G."/>
            <person name="Dumas V."/>
            <person name="Felice N."/>
            <person name="Paillard S."/>
            <person name="Juman I."/>
            <person name="Moroldo M."/>
            <person name="Scalabrin S."/>
            <person name="Canaguier A."/>
            <person name="Le Clainche I."/>
            <person name="Malacrida G."/>
            <person name="Durand E."/>
            <person name="Pesole G."/>
            <person name="Laucou V."/>
            <person name="Chatelet P."/>
            <person name="Merdinoglu D."/>
            <person name="Delledonne M."/>
            <person name="Pezzotti M."/>
            <person name="Lecharny A."/>
            <person name="Scarpelli C."/>
            <person name="Artiguenave F."/>
            <person name="Pe M.E."/>
            <person name="Valle G."/>
            <person name="Morgante M."/>
            <person name="Caboche M."/>
            <person name="Adam-Blondon A.-F."/>
            <person name="Weissenbach J."/>
            <person name="Quetier F."/>
            <person name="Wincker P."/>
        </authorList>
    </citation>
    <scope>NUCLEOTIDE SEQUENCE [LARGE SCALE GENOMIC DNA]</scope>
    <source>
        <strain evidence="3">cv. Pinot noir / PN40024</strain>
    </source>
</reference>
<evidence type="ECO:0000256" key="1">
    <source>
        <dbReference type="SAM" id="MobiDB-lite"/>
    </source>
</evidence>
<dbReference type="AlphaFoldDB" id="F6I2K7"/>
<gene>
    <name evidence="2" type="ordered locus">VIT_16s0013g00370</name>
</gene>
<name>F6I2K7_VITVI</name>
<protein>
    <submittedName>
        <fullName evidence="2">Uncharacterized protein</fullName>
    </submittedName>
</protein>
<dbReference type="PaxDb" id="29760-VIT_16s0013g00370.t01"/>
<feature type="region of interest" description="Disordered" evidence="1">
    <location>
        <begin position="44"/>
        <end position="69"/>
    </location>
</feature>
<organism evidence="2 3">
    <name type="scientific">Vitis vinifera</name>
    <name type="common">Grape</name>
    <dbReference type="NCBI Taxonomy" id="29760"/>
    <lineage>
        <taxon>Eukaryota</taxon>
        <taxon>Viridiplantae</taxon>
        <taxon>Streptophyta</taxon>
        <taxon>Embryophyta</taxon>
        <taxon>Tracheophyta</taxon>
        <taxon>Spermatophyta</taxon>
        <taxon>Magnoliopsida</taxon>
        <taxon>eudicotyledons</taxon>
        <taxon>Gunneridae</taxon>
        <taxon>Pentapetalae</taxon>
        <taxon>rosids</taxon>
        <taxon>Vitales</taxon>
        <taxon>Vitaceae</taxon>
        <taxon>Viteae</taxon>
        <taxon>Vitis</taxon>
    </lineage>
</organism>
<sequence>MVYTGRILAVSYSPTTSYRYSNSRFHQGKLKSDLKWRAMVSGPEASAFAPSVDSESADKNDTGNGNYSLDAEPSLNRLAKLVLSSIFFLGSTYVQPS</sequence>
<accession>F6I2K7</accession>
<keyword evidence="3" id="KW-1185">Reference proteome</keyword>
<proteinExistence type="predicted"/>
<dbReference type="EMBL" id="FN596738">
    <property type="protein sequence ID" value="CCB61174.1"/>
    <property type="molecule type" value="Genomic_DNA"/>
</dbReference>
<dbReference type="InParanoid" id="F6I2K7"/>